<proteinExistence type="predicted"/>
<dbReference type="RefSeq" id="XP_024575593.1">
    <property type="nucleotide sequence ID" value="XM_024724747.1"/>
</dbReference>
<dbReference type="EMBL" id="CCYD01000409">
    <property type="protein sequence ID" value="CEG39224.1"/>
    <property type="molecule type" value="Genomic_DNA"/>
</dbReference>
<keyword evidence="2" id="KW-1185">Reference proteome</keyword>
<organism evidence="1 2">
    <name type="scientific">Plasmopara halstedii</name>
    <name type="common">Downy mildew of sunflower</name>
    <dbReference type="NCBI Taxonomy" id="4781"/>
    <lineage>
        <taxon>Eukaryota</taxon>
        <taxon>Sar</taxon>
        <taxon>Stramenopiles</taxon>
        <taxon>Oomycota</taxon>
        <taxon>Peronosporomycetes</taxon>
        <taxon>Peronosporales</taxon>
        <taxon>Peronosporaceae</taxon>
        <taxon>Plasmopara</taxon>
    </lineage>
</organism>
<dbReference type="GeneID" id="36404332"/>
<protein>
    <submittedName>
        <fullName evidence="1">Uncharacterized protein</fullName>
    </submittedName>
</protein>
<name>A0A0P1ADZ5_PLAHL</name>
<dbReference type="AlphaFoldDB" id="A0A0P1ADZ5"/>
<accession>A0A0P1ADZ5</accession>
<evidence type="ECO:0000313" key="2">
    <source>
        <dbReference type="Proteomes" id="UP000054928"/>
    </source>
</evidence>
<reference evidence="2" key="1">
    <citation type="submission" date="2014-09" db="EMBL/GenBank/DDBJ databases">
        <authorList>
            <person name="Sharma Rahul"/>
            <person name="Thines Marco"/>
        </authorList>
    </citation>
    <scope>NUCLEOTIDE SEQUENCE [LARGE SCALE GENOMIC DNA]</scope>
</reference>
<evidence type="ECO:0000313" key="1">
    <source>
        <dbReference type="EMBL" id="CEG39224.1"/>
    </source>
</evidence>
<dbReference type="Proteomes" id="UP000054928">
    <property type="component" value="Unassembled WGS sequence"/>
</dbReference>
<sequence>MLKLISTTRKNYHTWFRLHSKATIIKEGVSRYVAANMFFDVVDEEDKLHGMGKSSRSLRYEIWLICQSSFVLTADGTRPRMVVASSDVDDRGALGRLMKLGQR</sequence>